<organism evidence="3 4">
    <name type="scientific">Nepenthes gracilis</name>
    <name type="common">Slender pitcher plant</name>
    <dbReference type="NCBI Taxonomy" id="150966"/>
    <lineage>
        <taxon>Eukaryota</taxon>
        <taxon>Viridiplantae</taxon>
        <taxon>Streptophyta</taxon>
        <taxon>Embryophyta</taxon>
        <taxon>Tracheophyta</taxon>
        <taxon>Spermatophyta</taxon>
        <taxon>Magnoliopsida</taxon>
        <taxon>eudicotyledons</taxon>
        <taxon>Gunneridae</taxon>
        <taxon>Pentapetalae</taxon>
        <taxon>Caryophyllales</taxon>
        <taxon>Nepenthaceae</taxon>
        <taxon>Nepenthes</taxon>
    </lineage>
</organism>
<evidence type="ECO:0008006" key="5">
    <source>
        <dbReference type="Google" id="ProtNLM"/>
    </source>
</evidence>
<dbReference type="AlphaFoldDB" id="A0AAD3SAD2"/>
<protein>
    <recommendedName>
        <fullName evidence="5">Small auxin up regulated protein</fullName>
    </recommendedName>
</protein>
<evidence type="ECO:0000313" key="3">
    <source>
        <dbReference type="EMBL" id="GMH07345.1"/>
    </source>
</evidence>
<reference evidence="3" key="1">
    <citation type="submission" date="2023-05" db="EMBL/GenBank/DDBJ databases">
        <title>Nepenthes gracilis genome sequencing.</title>
        <authorList>
            <person name="Fukushima K."/>
        </authorList>
    </citation>
    <scope>NUCLEOTIDE SEQUENCE</scope>
    <source>
        <strain evidence="3">SING2019-196</strain>
    </source>
</reference>
<feature type="region of interest" description="Disordered" evidence="2">
    <location>
        <begin position="1"/>
        <end position="28"/>
    </location>
</feature>
<dbReference type="GO" id="GO:0009733">
    <property type="term" value="P:response to auxin"/>
    <property type="evidence" value="ECO:0007669"/>
    <property type="project" value="InterPro"/>
</dbReference>
<dbReference type="EMBL" id="BSYO01000007">
    <property type="protein sequence ID" value="GMH07345.1"/>
    <property type="molecule type" value="Genomic_DNA"/>
</dbReference>
<evidence type="ECO:0000256" key="2">
    <source>
        <dbReference type="SAM" id="MobiDB-lite"/>
    </source>
</evidence>
<proteinExistence type="inferred from homology"/>
<dbReference type="PANTHER" id="PTHR31374">
    <property type="entry name" value="AUXIN-INDUCED PROTEIN-LIKE-RELATED"/>
    <property type="match status" value="1"/>
</dbReference>
<dbReference type="InterPro" id="IPR003676">
    <property type="entry name" value="SAUR_fam"/>
</dbReference>
<dbReference type="Proteomes" id="UP001279734">
    <property type="component" value="Unassembled WGS sequence"/>
</dbReference>
<evidence type="ECO:0000256" key="1">
    <source>
        <dbReference type="ARBA" id="ARBA00006974"/>
    </source>
</evidence>
<name>A0AAD3SAD2_NEPGR</name>
<dbReference type="PANTHER" id="PTHR31374:SF30">
    <property type="entry name" value="SAUR-LIKE AUXIN-RESPONSIVE FAMILY PROTEIN"/>
    <property type="match status" value="1"/>
</dbReference>
<sequence>MGGVMARQRDRSGPAYKKFSGDPDTRKDRVRRGYVPLMVGTGRVKERFMVPIRLTKHPAVVALLRSSADEFGYDQPGVLRVPCEPHSFKRVIREIRMNN</sequence>
<gene>
    <name evidence="3" type="ORF">Nepgr_009185</name>
</gene>
<evidence type="ECO:0000313" key="4">
    <source>
        <dbReference type="Proteomes" id="UP001279734"/>
    </source>
</evidence>
<dbReference type="Pfam" id="PF02519">
    <property type="entry name" value="Auxin_inducible"/>
    <property type="match status" value="1"/>
</dbReference>
<accession>A0AAD3SAD2</accession>
<comment type="similarity">
    <text evidence="1">Belongs to the ARG7 family.</text>
</comment>
<keyword evidence="4" id="KW-1185">Reference proteome</keyword>
<comment type="caution">
    <text evidence="3">The sequence shown here is derived from an EMBL/GenBank/DDBJ whole genome shotgun (WGS) entry which is preliminary data.</text>
</comment>